<feature type="transmembrane region" description="Helical" evidence="1">
    <location>
        <begin position="145"/>
        <end position="163"/>
    </location>
</feature>
<organism evidence="2 3">
    <name type="scientific">Flavobacterium lacisediminis</name>
    <dbReference type="NCBI Taxonomy" id="2989705"/>
    <lineage>
        <taxon>Bacteria</taxon>
        <taxon>Pseudomonadati</taxon>
        <taxon>Bacteroidota</taxon>
        <taxon>Flavobacteriia</taxon>
        <taxon>Flavobacteriales</taxon>
        <taxon>Flavobacteriaceae</taxon>
        <taxon>Flavobacterium</taxon>
    </lineage>
</organism>
<keyword evidence="1" id="KW-0812">Transmembrane</keyword>
<sequence length="391" mass="46148">MMIQKNYSLYYQNSILLLFCGLLSYLNYFFFDVYSVFLFVIAYLGTWLSVSLLRVVTGYKDRTIFELYDELNDTHYLTGVTPFVSESSFSRLYLWLAKIFVIYFSSSMLYLFFFGFHYSLFFGLTLLTCAFILYLFYFQFFIVKIWCVFSIIYLFLFLLQLFIVMNIEVLFVLDYHRLFCFILIVFIGFLLIQLFFRIVKQQALEATNCDFYKDFYKNKALFNLVLNTKKVFDVSDKKYPLAVISKGNPNGKTHLTLYLDLHDGASKILFQRVFELLVASPYQICLDIFFNVPNTIDRETDYLQVAYKIFETRSFDLLDDWYEDFDAARWLVNHGKPNFSEDFKKAFESNSVFVSLLDVPTTSTLFVNGAAYPAAYYGADFTILLAHLIRF</sequence>
<protein>
    <submittedName>
        <fullName evidence="2">Uncharacterized protein</fullName>
    </submittedName>
</protein>
<comment type="caution">
    <text evidence="2">The sequence shown here is derived from an EMBL/GenBank/DDBJ whole genome shotgun (WGS) entry which is preliminary data.</text>
</comment>
<reference evidence="2" key="1">
    <citation type="submission" date="2022-10" db="EMBL/GenBank/DDBJ databases">
        <title>Flavobacterium sp. nov., a bacterium isolated from lake sediment.</title>
        <authorList>
            <person name="Qu J.-H."/>
        </authorList>
    </citation>
    <scope>NUCLEOTIDE SEQUENCE</scope>
    <source>
        <strain evidence="2">TH16-21</strain>
    </source>
</reference>
<dbReference type="Proteomes" id="UP001165677">
    <property type="component" value="Unassembled WGS sequence"/>
</dbReference>
<keyword evidence="1" id="KW-1133">Transmembrane helix</keyword>
<evidence type="ECO:0000313" key="3">
    <source>
        <dbReference type="Proteomes" id="UP001165677"/>
    </source>
</evidence>
<dbReference type="EMBL" id="JAPCIO010000008">
    <property type="protein sequence ID" value="MCW1148835.1"/>
    <property type="molecule type" value="Genomic_DNA"/>
</dbReference>
<evidence type="ECO:0000313" key="2">
    <source>
        <dbReference type="EMBL" id="MCW1148835.1"/>
    </source>
</evidence>
<feature type="transmembrane region" description="Helical" evidence="1">
    <location>
        <begin position="119"/>
        <end position="138"/>
    </location>
</feature>
<accession>A0ABT3EL50</accession>
<feature type="transmembrane region" description="Helical" evidence="1">
    <location>
        <begin position="9"/>
        <end position="30"/>
    </location>
</feature>
<evidence type="ECO:0000256" key="1">
    <source>
        <dbReference type="SAM" id="Phobius"/>
    </source>
</evidence>
<feature type="transmembrane region" description="Helical" evidence="1">
    <location>
        <begin position="175"/>
        <end position="196"/>
    </location>
</feature>
<feature type="transmembrane region" description="Helical" evidence="1">
    <location>
        <begin position="92"/>
        <end position="113"/>
    </location>
</feature>
<dbReference type="RefSeq" id="WP_264369543.1">
    <property type="nucleotide sequence ID" value="NZ_JAPCIO010000008.1"/>
</dbReference>
<keyword evidence="3" id="KW-1185">Reference proteome</keyword>
<gene>
    <name evidence="2" type="ORF">OJ995_11455</name>
</gene>
<keyword evidence="1" id="KW-0472">Membrane</keyword>
<name>A0ABT3EL50_9FLAO</name>
<feature type="transmembrane region" description="Helical" evidence="1">
    <location>
        <begin position="36"/>
        <end position="56"/>
    </location>
</feature>
<proteinExistence type="predicted"/>